<dbReference type="EMBL" id="QSVB01000014">
    <property type="protein sequence ID" value="RGN89333.1"/>
    <property type="molecule type" value="Genomic_DNA"/>
</dbReference>
<accession>A0A3E5EKS1</accession>
<evidence type="ECO:0000313" key="3">
    <source>
        <dbReference type="Proteomes" id="UP000260841"/>
    </source>
</evidence>
<dbReference type="Proteomes" id="UP000284152">
    <property type="component" value="Unassembled WGS sequence"/>
</dbReference>
<protein>
    <submittedName>
        <fullName evidence="1">Uncharacterized protein</fullName>
    </submittedName>
</protein>
<organism evidence="1 3">
    <name type="scientific">Dorea formicigenerans</name>
    <dbReference type="NCBI Taxonomy" id="39486"/>
    <lineage>
        <taxon>Bacteria</taxon>
        <taxon>Bacillati</taxon>
        <taxon>Bacillota</taxon>
        <taxon>Clostridia</taxon>
        <taxon>Lachnospirales</taxon>
        <taxon>Lachnospiraceae</taxon>
        <taxon>Dorea</taxon>
    </lineage>
</organism>
<comment type="caution">
    <text evidence="1">The sequence shown here is derived from an EMBL/GenBank/DDBJ whole genome shotgun (WGS) entry which is preliminary data.</text>
</comment>
<reference evidence="3 4" key="1">
    <citation type="submission" date="2018-08" db="EMBL/GenBank/DDBJ databases">
        <title>A genome reference for cultivated species of the human gut microbiota.</title>
        <authorList>
            <person name="Zou Y."/>
            <person name="Xue W."/>
            <person name="Luo G."/>
        </authorList>
    </citation>
    <scope>NUCLEOTIDE SEQUENCE [LARGE SCALE GENOMIC DNA]</scope>
    <source>
        <strain evidence="2 4">AF42-21</strain>
        <strain evidence="1 3">OM03-2</strain>
    </source>
</reference>
<sequence>MQKIKCFDYCGDKNAFIPLLGFALSDISETLDEEEKEIITLVFTNDHHVAIDISVQDGRVMISEPYAVKEDLTAITDEEAAV</sequence>
<gene>
    <name evidence="2" type="ORF">DW054_09875</name>
    <name evidence="1" type="ORF">DXB36_12090</name>
</gene>
<evidence type="ECO:0000313" key="2">
    <source>
        <dbReference type="EMBL" id="RHK62634.1"/>
    </source>
</evidence>
<name>A0A3E5EKS1_9FIRM</name>
<dbReference type="Proteomes" id="UP000260841">
    <property type="component" value="Unassembled WGS sequence"/>
</dbReference>
<evidence type="ECO:0000313" key="1">
    <source>
        <dbReference type="EMBL" id="RGN89333.1"/>
    </source>
</evidence>
<proteinExistence type="predicted"/>
<evidence type="ECO:0000313" key="4">
    <source>
        <dbReference type="Proteomes" id="UP000284152"/>
    </source>
</evidence>
<dbReference type="EMBL" id="QRNS01000014">
    <property type="protein sequence ID" value="RHK62634.1"/>
    <property type="molecule type" value="Genomic_DNA"/>
</dbReference>
<dbReference type="RefSeq" id="WP_117606819.1">
    <property type="nucleotide sequence ID" value="NZ_QRWS01000019.1"/>
</dbReference>
<dbReference type="AlphaFoldDB" id="A0A3E5EKS1"/>